<proteinExistence type="predicted"/>
<evidence type="ECO:0000313" key="5">
    <source>
        <dbReference type="Proteomes" id="UP000248014"/>
    </source>
</evidence>
<dbReference type="SUPFAM" id="SSF103515">
    <property type="entry name" value="Autotransporter"/>
    <property type="match status" value="1"/>
</dbReference>
<evidence type="ECO:0000256" key="1">
    <source>
        <dbReference type="SAM" id="MobiDB-lite"/>
    </source>
</evidence>
<keyword evidence="2" id="KW-0732">Signal</keyword>
<dbReference type="SMART" id="SM00869">
    <property type="entry name" value="Autotransporter"/>
    <property type="match status" value="1"/>
</dbReference>
<evidence type="ECO:0000259" key="3">
    <source>
        <dbReference type="PROSITE" id="PS51208"/>
    </source>
</evidence>
<accession>A0A2V3VC79</accession>
<comment type="caution">
    <text evidence="4">The sequence shown here is derived from an EMBL/GenBank/DDBJ whole genome shotgun (WGS) entry which is preliminary data.</text>
</comment>
<reference evidence="4 5" key="1">
    <citation type="submission" date="2018-05" db="EMBL/GenBank/DDBJ databases">
        <title>Genomic Encyclopedia of Type Strains, Phase IV (KMG-IV): sequencing the most valuable type-strain genomes for metagenomic binning, comparative biology and taxonomic classification.</title>
        <authorList>
            <person name="Goeker M."/>
        </authorList>
    </citation>
    <scope>NUCLEOTIDE SEQUENCE [LARGE SCALE GENOMIC DNA]</scope>
    <source>
        <strain evidence="4 5">DSM 3183</strain>
    </source>
</reference>
<dbReference type="RefSeq" id="WP_110297479.1">
    <property type="nucleotide sequence ID" value="NZ_QJJM01000002.1"/>
</dbReference>
<feature type="chain" id="PRO_5016042176" evidence="2">
    <location>
        <begin position="22"/>
        <end position="1074"/>
    </location>
</feature>
<feature type="domain" description="Autotransporter" evidence="3">
    <location>
        <begin position="791"/>
        <end position="1074"/>
    </location>
</feature>
<dbReference type="Pfam" id="PF03797">
    <property type="entry name" value="Autotransporter"/>
    <property type="match status" value="1"/>
</dbReference>
<dbReference type="InterPro" id="IPR036709">
    <property type="entry name" value="Autotransporte_beta_dom_sf"/>
</dbReference>
<evidence type="ECO:0000313" key="4">
    <source>
        <dbReference type="EMBL" id="PXW78368.1"/>
    </source>
</evidence>
<keyword evidence="5" id="KW-1185">Reference proteome</keyword>
<feature type="signal peptide" evidence="2">
    <location>
        <begin position="1"/>
        <end position="21"/>
    </location>
</feature>
<sequence length="1074" mass="107256">MRLLLACTCLTPVTVILPLEAASAETTVTTARTTPIATGSANNGAADSIRISSAGSIKPTSGVAVTINSNHGVTNEGTLQITDASNAAGIVANTGTAGTITNKGTITLDEAYKPADADKDGDLDGPFAQAQNRFGIRTLGDFTGSVINEGTINVAGNASAGIALDGRLNGNLTSSGTVTSVGDNSAAIRAGTVTGNVAVSGTVTATGASSVALDLAGPIGGALTIQGSIAATGYRNVTAPADVSKLDADDLLQGGPAIRVAGSVGGGILFDAPPRDTKADDKDEDKDGIEDAKEGTASVLAYGAAPAVRIGSAGQDIVIGAVAGTAAAGNGIVNNGRIEGIGVYKDVAATGMEIGGQGQRVTVAGGILNNGVIAASSRGGNASALKIGPLANAPALQNSGTIEATGGDSAVSQVRALFVDTTGSLTRVTNGGKIAATAANEGSAAAITDLSGSLRTIENSGTISATSAKPVAGRAVAIDLSANASGTTIRQTAATAAAKPSITGDIRLGSGSDILDISAGTLNGAMAFGAGDNQLLASGEASVTGNAAFGSGADLVQLSGKSMLAGDLDLGGGSDRLSIRDTAQLRGTITGASQAAITVSGGSLLLTAPSAMQVASLAVTEKGTLGVTVDGRTGTATRITVAGNANFAAGSKLAVNLTSVSKSAGTYQILTAGTLTGSANLSNADITLPYLFTSSLTTSDASGAVALTIKPKAASELAFTASQARAYDAVFRALDNDAAVAGGFLALTRAEEARAAMQQMLPDHAGGSFATVTQGSRATARFLTDAVAPYADQGGWGIWLQQAAWGGSKDQGGTASFRTSGWGATGGLEVQAGEFGHLGLSLAYLNGKNADRDTDGEVVSDQYELAAHWRGNWGPVRAFARGSAAIIDFSGTRRFAQIVAGKQVERIAKGEWSGDLYSAAAGIAYEAELGKRLVLRPTAVIDYYRLDESGYAETGGGDAFNLTVDKRSSDEIAVSATLVAGYELGSLMPGDVWLRAEIEGGRRQIVGGSLGETTARFKGGDAFTLLADARSDGWTGAVRMVGGQDGFRMAGEIGAEEQYERLALAARVSLRLGF</sequence>
<evidence type="ECO:0000256" key="2">
    <source>
        <dbReference type="SAM" id="SignalP"/>
    </source>
</evidence>
<organism evidence="4 5">
    <name type="scientific">Blastomonas natatoria</name>
    <dbReference type="NCBI Taxonomy" id="34015"/>
    <lineage>
        <taxon>Bacteria</taxon>
        <taxon>Pseudomonadati</taxon>
        <taxon>Pseudomonadota</taxon>
        <taxon>Alphaproteobacteria</taxon>
        <taxon>Sphingomonadales</taxon>
        <taxon>Sphingomonadaceae</taxon>
        <taxon>Blastomonas</taxon>
    </lineage>
</organism>
<dbReference type="AlphaFoldDB" id="A0A2V3VC79"/>
<dbReference type="Gene3D" id="2.40.128.130">
    <property type="entry name" value="Autotransporter beta-domain"/>
    <property type="match status" value="1"/>
</dbReference>
<dbReference type="Proteomes" id="UP000248014">
    <property type="component" value="Unassembled WGS sequence"/>
</dbReference>
<dbReference type="PROSITE" id="PS51208">
    <property type="entry name" value="AUTOTRANSPORTER"/>
    <property type="match status" value="1"/>
</dbReference>
<feature type="region of interest" description="Disordered" evidence="1">
    <location>
        <begin position="269"/>
        <end position="289"/>
    </location>
</feature>
<dbReference type="InterPro" id="IPR005546">
    <property type="entry name" value="Autotransporte_beta"/>
</dbReference>
<dbReference type="OrthoDB" id="7613961at2"/>
<dbReference type="EMBL" id="QJJM01000002">
    <property type="protein sequence ID" value="PXW78368.1"/>
    <property type="molecule type" value="Genomic_DNA"/>
</dbReference>
<protein>
    <submittedName>
        <fullName evidence="4">Uncharacterized protein with beta-barrel porin domain</fullName>
    </submittedName>
</protein>
<name>A0A2V3VC79_9SPHN</name>
<gene>
    <name evidence="4" type="ORF">C7451_10238</name>
</gene>